<name>A0A6V8SNI2_9CLOT</name>
<evidence type="ECO:0000313" key="6">
    <source>
        <dbReference type="EMBL" id="GFP76748.1"/>
    </source>
</evidence>
<dbReference type="EMBL" id="BLZR01000001">
    <property type="protein sequence ID" value="GFP76748.1"/>
    <property type="molecule type" value="Genomic_DNA"/>
</dbReference>
<dbReference type="PANTHER" id="PTHR43179">
    <property type="entry name" value="RHAMNOSYLTRANSFERASE WBBL"/>
    <property type="match status" value="1"/>
</dbReference>
<dbReference type="PANTHER" id="PTHR43179:SF12">
    <property type="entry name" value="GALACTOFURANOSYLTRANSFERASE GLFT2"/>
    <property type="match status" value="1"/>
</dbReference>
<comment type="caution">
    <text evidence="6">The sequence shown here is derived from an EMBL/GenBank/DDBJ whole genome shotgun (WGS) entry which is preliminary data.</text>
</comment>
<keyword evidence="4" id="KW-0808">Transferase</keyword>
<evidence type="ECO:0000256" key="2">
    <source>
        <dbReference type="ARBA" id="ARBA00006739"/>
    </source>
</evidence>
<dbReference type="CDD" id="cd04186">
    <property type="entry name" value="GT_2_like_c"/>
    <property type="match status" value="1"/>
</dbReference>
<proteinExistence type="inferred from homology"/>
<comment type="pathway">
    <text evidence="1">Cell wall biogenesis; cell wall polysaccharide biosynthesis.</text>
</comment>
<dbReference type="RefSeq" id="WP_183278158.1">
    <property type="nucleotide sequence ID" value="NZ_BLZR01000001.1"/>
</dbReference>
<dbReference type="InterPro" id="IPR029044">
    <property type="entry name" value="Nucleotide-diphossugar_trans"/>
</dbReference>
<keyword evidence="3" id="KW-0328">Glycosyltransferase</keyword>
<dbReference type="Proteomes" id="UP000580568">
    <property type="component" value="Unassembled WGS sequence"/>
</dbReference>
<dbReference type="InterPro" id="IPR001173">
    <property type="entry name" value="Glyco_trans_2-like"/>
</dbReference>
<organism evidence="6 7">
    <name type="scientific">Clostridium fungisolvens</name>
    <dbReference type="NCBI Taxonomy" id="1604897"/>
    <lineage>
        <taxon>Bacteria</taxon>
        <taxon>Bacillati</taxon>
        <taxon>Bacillota</taxon>
        <taxon>Clostridia</taxon>
        <taxon>Eubacteriales</taxon>
        <taxon>Clostridiaceae</taxon>
        <taxon>Clostridium</taxon>
    </lineage>
</organism>
<accession>A0A6V8SNI2</accession>
<keyword evidence="7" id="KW-1185">Reference proteome</keyword>
<reference evidence="6 7" key="1">
    <citation type="submission" date="2020-07" db="EMBL/GenBank/DDBJ databases">
        <title>A new beta-1,3-glucan-decomposing anaerobic bacterium isolated from anoxic soil subjected to biological soil disinfestation.</title>
        <authorList>
            <person name="Ueki A."/>
            <person name="Tonouchi A."/>
        </authorList>
    </citation>
    <scope>NUCLEOTIDE SEQUENCE [LARGE SCALE GENOMIC DNA]</scope>
    <source>
        <strain evidence="6 7">TW1</strain>
    </source>
</reference>
<dbReference type="GO" id="GO:0016757">
    <property type="term" value="F:glycosyltransferase activity"/>
    <property type="evidence" value="ECO:0007669"/>
    <property type="project" value="UniProtKB-KW"/>
</dbReference>
<evidence type="ECO:0000259" key="5">
    <source>
        <dbReference type="Pfam" id="PF00535"/>
    </source>
</evidence>
<evidence type="ECO:0000313" key="7">
    <source>
        <dbReference type="Proteomes" id="UP000580568"/>
    </source>
</evidence>
<evidence type="ECO:0000256" key="4">
    <source>
        <dbReference type="ARBA" id="ARBA00022679"/>
    </source>
</evidence>
<evidence type="ECO:0000256" key="1">
    <source>
        <dbReference type="ARBA" id="ARBA00004776"/>
    </source>
</evidence>
<sequence>MNKKPLVFIIILNFNSYKETLRCLDSVLNIDYDNYKVIVVDNNSSDNSVEVLSQSADKFILLTNTTNLGYAHGNNIGIEYALKQNPDYVCILNNDVEVEKDFLSKIISYMEINEDAGIAGPCICDFEERNKIQSMGANINLFTGLAQAKGKNAPYSSLTDKTLSVDYLGGACFVARTEVFKEIGLIPEMYFLFFEETEFCLKTKRAGFDLICVTDSKIYHKQSATISKYKGLSYFFLNRNRIVFMRRNAKFYHKIIFSFYILIETVGRMLIKKEPISIFKTYLAGLKADTNKIDMDEVNQFFK</sequence>
<protein>
    <recommendedName>
        <fullName evidence="5">Glycosyltransferase 2-like domain-containing protein</fullName>
    </recommendedName>
</protein>
<comment type="similarity">
    <text evidence="2">Belongs to the glycosyltransferase 2 family.</text>
</comment>
<evidence type="ECO:0000256" key="3">
    <source>
        <dbReference type="ARBA" id="ARBA00022676"/>
    </source>
</evidence>
<dbReference type="Gene3D" id="3.90.550.10">
    <property type="entry name" value="Spore Coat Polysaccharide Biosynthesis Protein SpsA, Chain A"/>
    <property type="match status" value="1"/>
</dbReference>
<dbReference type="SUPFAM" id="SSF53448">
    <property type="entry name" value="Nucleotide-diphospho-sugar transferases"/>
    <property type="match status" value="1"/>
</dbReference>
<feature type="domain" description="Glycosyltransferase 2-like" evidence="5">
    <location>
        <begin position="9"/>
        <end position="154"/>
    </location>
</feature>
<gene>
    <name evidence="6" type="ORF">bsdtw1_02852</name>
</gene>
<dbReference type="AlphaFoldDB" id="A0A6V8SNI2"/>
<dbReference type="Pfam" id="PF00535">
    <property type="entry name" value="Glycos_transf_2"/>
    <property type="match status" value="1"/>
</dbReference>